<protein>
    <submittedName>
        <fullName evidence="2">Uncharacterized protein</fullName>
    </submittedName>
</protein>
<proteinExistence type="predicted"/>
<dbReference type="RefSeq" id="WP_079726815.1">
    <property type="nucleotide sequence ID" value="NZ_FUZP01000001.1"/>
</dbReference>
<reference evidence="2 3" key="1">
    <citation type="submission" date="2017-02" db="EMBL/GenBank/DDBJ databases">
        <authorList>
            <person name="Peterson S.W."/>
        </authorList>
    </citation>
    <scope>NUCLEOTIDE SEQUENCE [LARGE SCALE GENOMIC DNA]</scope>
    <source>
        <strain evidence="2 3">VKM Ac-2059</strain>
    </source>
</reference>
<keyword evidence="1" id="KW-1133">Transmembrane helix</keyword>
<feature type="transmembrane region" description="Helical" evidence="1">
    <location>
        <begin position="16"/>
        <end position="42"/>
    </location>
</feature>
<feature type="transmembrane region" description="Helical" evidence="1">
    <location>
        <begin position="54"/>
        <end position="73"/>
    </location>
</feature>
<evidence type="ECO:0000256" key="1">
    <source>
        <dbReference type="SAM" id="Phobius"/>
    </source>
</evidence>
<dbReference type="EMBL" id="FUZP01000001">
    <property type="protein sequence ID" value="SKC40189.1"/>
    <property type="molecule type" value="Genomic_DNA"/>
</dbReference>
<keyword evidence="1" id="KW-0812">Transmembrane</keyword>
<accession>A0A1T5IM34</accession>
<keyword evidence="1" id="KW-0472">Membrane</keyword>
<gene>
    <name evidence="2" type="ORF">SAMN06309945_0612</name>
</gene>
<dbReference type="Proteomes" id="UP000190857">
    <property type="component" value="Unassembled WGS sequence"/>
</dbReference>
<organism evidence="2 3">
    <name type="scientific">Okibacterium fritillariae</name>
    <dbReference type="NCBI Taxonomy" id="123320"/>
    <lineage>
        <taxon>Bacteria</taxon>
        <taxon>Bacillati</taxon>
        <taxon>Actinomycetota</taxon>
        <taxon>Actinomycetes</taxon>
        <taxon>Micrococcales</taxon>
        <taxon>Microbacteriaceae</taxon>
        <taxon>Okibacterium</taxon>
    </lineage>
</organism>
<keyword evidence="3" id="KW-1185">Reference proteome</keyword>
<sequence length="85" mass="8815">MGFAEIDVTQPSRRSLFVHAVLAGITLVGSLISTPMLIVRAVEFASDGRNPGGAIFFACAIAALGVFGAARLYSVASGRYGKNPD</sequence>
<name>A0A1T5IM34_9MICO</name>
<evidence type="ECO:0000313" key="2">
    <source>
        <dbReference type="EMBL" id="SKC40189.1"/>
    </source>
</evidence>
<dbReference type="AlphaFoldDB" id="A0A1T5IM34"/>
<evidence type="ECO:0000313" key="3">
    <source>
        <dbReference type="Proteomes" id="UP000190857"/>
    </source>
</evidence>